<dbReference type="EMBL" id="AP014924">
    <property type="protein sequence ID" value="BAS28671.1"/>
    <property type="molecule type" value="Genomic_DNA"/>
</dbReference>
<dbReference type="RefSeq" id="WP_068139351.1">
    <property type="nucleotide sequence ID" value="NZ_AP014924.1"/>
</dbReference>
<gene>
    <name evidence="2" type="ORF">LIP_2842</name>
</gene>
<keyword evidence="3" id="KW-1185">Reference proteome</keyword>
<evidence type="ECO:0008006" key="4">
    <source>
        <dbReference type="Google" id="ProtNLM"/>
    </source>
</evidence>
<proteinExistence type="predicted"/>
<accession>A0A0K2SNJ9</accession>
<dbReference type="PROSITE" id="PS00695">
    <property type="entry name" value="ENT_VIR_OMP_2"/>
    <property type="match status" value="1"/>
</dbReference>
<evidence type="ECO:0000256" key="1">
    <source>
        <dbReference type="SAM" id="SignalP"/>
    </source>
</evidence>
<name>A0A0K2SNJ9_LIMPI</name>
<evidence type="ECO:0000313" key="2">
    <source>
        <dbReference type="EMBL" id="BAS28671.1"/>
    </source>
</evidence>
<dbReference type="GO" id="GO:0044384">
    <property type="term" value="C:host outer membrane"/>
    <property type="evidence" value="ECO:0007669"/>
    <property type="project" value="InterPro"/>
</dbReference>
<dbReference type="InterPro" id="IPR000758">
    <property type="entry name" value="Enterovir_OMP"/>
</dbReference>
<reference evidence="3" key="2">
    <citation type="journal article" date="2016" name="Int. J. Syst. Evol. Microbiol.">
        <title>Complete genome sequence and cell structure of Limnochorda pilosa, a Gram-negative spore-former within the phylum Firmicutes.</title>
        <authorList>
            <person name="Watanabe M."/>
            <person name="Kojima H."/>
            <person name="Fukui M."/>
        </authorList>
    </citation>
    <scope>NUCLEOTIDE SEQUENCE [LARGE SCALE GENOMIC DNA]</scope>
    <source>
        <strain evidence="3">HC45</strain>
    </source>
</reference>
<reference evidence="3" key="1">
    <citation type="submission" date="2015-07" db="EMBL/GenBank/DDBJ databases">
        <title>Complete genome sequence and phylogenetic analysis of Limnochorda pilosa.</title>
        <authorList>
            <person name="Watanabe M."/>
            <person name="Kojima H."/>
            <person name="Fukui M."/>
        </authorList>
    </citation>
    <scope>NUCLEOTIDE SEQUENCE [LARGE SCALE GENOMIC DNA]</scope>
    <source>
        <strain evidence="3">HC45</strain>
    </source>
</reference>
<keyword evidence="1" id="KW-0732">Signal</keyword>
<dbReference type="KEGG" id="lpil:LIP_2842"/>
<organism evidence="2 3">
    <name type="scientific">Limnochorda pilosa</name>
    <dbReference type="NCBI Taxonomy" id="1555112"/>
    <lineage>
        <taxon>Bacteria</taxon>
        <taxon>Bacillati</taxon>
        <taxon>Bacillota</taxon>
        <taxon>Limnochordia</taxon>
        <taxon>Limnochordales</taxon>
        <taxon>Limnochordaceae</taxon>
        <taxon>Limnochorda</taxon>
    </lineage>
</organism>
<feature type="chain" id="PRO_5039573004" description="Outer membrane protein beta-barrel domain-containing protein" evidence="1">
    <location>
        <begin position="22"/>
        <end position="232"/>
    </location>
</feature>
<evidence type="ECO:0000313" key="3">
    <source>
        <dbReference type="Proteomes" id="UP000065807"/>
    </source>
</evidence>
<sequence>MRRVLYAIVALALAIALRAPAALAFSPELSLEGWWSRIAREDRAGDQISRSSRSLPQAALQLDLDLTSRFGLEGELVAPPERLAGIVDRVTGDADSWPPLGYRVDATYRLPIIGVGVGPTYVHSVLAPKADEPVVEVGGLGGVATGSASLSDRLRLTGSVRHLPDAVVREAGEAQKATYTGYRVGAGLTVWHGLEAQVTYRQERVAVPNPMPGVQERTYQQGGYTLGVGYRF</sequence>
<dbReference type="AlphaFoldDB" id="A0A0K2SNJ9"/>
<dbReference type="Proteomes" id="UP000065807">
    <property type="component" value="Chromosome"/>
</dbReference>
<protein>
    <recommendedName>
        <fullName evidence="4">Outer membrane protein beta-barrel domain-containing protein</fullName>
    </recommendedName>
</protein>
<feature type="signal peptide" evidence="1">
    <location>
        <begin position="1"/>
        <end position="21"/>
    </location>
</feature>